<dbReference type="AlphaFoldDB" id="A0A367INK1"/>
<sequence>MSMPDASINAVEACFEIEIVGILSPELAQAASDIATHLNTVSKLISEHVEGFVQAEQVQQ</sequence>
<gene>
    <name evidence="1" type="ORF">CU097_000877</name>
</gene>
<comment type="caution">
    <text evidence="1">The sequence shown here is derived from an EMBL/GenBank/DDBJ whole genome shotgun (WGS) entry which is preliminary data.</text>
</comment>
<dbReference type="EMBL" id="PJQL01004602">
    <property type="protein sequence ID" value="RCH79270.1"/>
    <property type="molecule type" value="Genomic_DNA"/>
</dbReference>
<protein>
    <submittedName>
        <fullName evidence="1">Uncharacterized protein</fullName>
    </submittedName>
</protein>
<name>A0A367INK1_RHIAZ</name>
<reference evidence="1 2" key="1">
    <citation type="journal article" date="2018" name="G3 (Bethesda)">
        <title>Phylogenetic and Phylogenomic Definition of Rhizopus Species.</title>
        <authorList>
            <person name="Gryganskyi A.P."/>
            <person name="Golan J."/>
            <person name="Dolatabadi S."/>
            <person name="Mondo S."/>
            <person name="Robb S."/>
            <person name="Idnurm A."/>
            <person name="Muszewska A."/>
            <person name="Steczkiewicz K."/>
            <person name="Masonjones S."/>
            <person name="Liao H.L."/>
            <person name="Gajdeczka M.T."/>
            <person name="Anike F."/>
            <person name="Vuek A."/>
            <person name="Anishchenko I.M."/>
            <person name="Voigt K."/>
            <person name="de Hoog G.S."/>
            <person name="Smith M.E."/>
            <person name="Heitman J."/>
            <person name="Vilgalys R."/>
            <person name="Stajich J.E."/>
        </authorList>
    </citation>
    <scope>NUCLEOTIDE SEQUENCE [LARGE SCALE GENOMIC DNA]</scope>
    <source>
        <strain evidence="1 2">CBS 357.93</strain>
    </source>
</reference>
<evidence type="ECO:0000313" key="1">
    <source>
        <dbReference type="EMBL" id="RCH79270.1"/>
    </source>
</evidence>
<keyword evidence="2" id="KW-1185">Reference proteome</keyword>
<accession>A0A367INK1</accession>
<dbReference type="Proteomes" id="UP000252139">
    <property type="component" value="Unassembled WGS sequence"/>
</dbReference>
<evidence type="ECO:0000313" key="2">
    <source>
        <dbReference type="Proteomes" id="UP000252139"/>
    </source>
</evidence>
<feature type="non-terminal residue" evidence="1">
    <location>
        <position position="60"/>
    </location>
</feature>
<organism evidence="1 2">
    <name type="scientific">Rhizopus azygosporus</name>
    <name type="common">Rhizopus microsporus var. azygosporus</name>
    <dbReference type="NCBI Taxonomy" id="86630"/>
    <lineage>
        <taxon>Eukaryota</taxon>
        <taxon>Fungi</taxon>
        <taxon>Fungi incertae sedis</taxon>
        <taxon>Mucoromycota</taxon>
        <taxon>Mucoromycotina</taxon>
        <taxon>Mucoromycetes</taxon>
        <taxon>Mucorales</taxon>
        <taxon>Mucorineae</taxon>
        <taxon>Rhizopodaceae</taxon>
        <taxon>Rhizopus</taxon>
    </lineage>
</organism>
<proteinExistence type="predicted"/>